<gene>
    <name evidence="3 7" type="primary">rimP</name>
    <name evidence="7" type="ORF">LPC04_12030</name>
</gene>
<comment type="subcellular location">
    <subcellularLocation>
        <location evidence="3">Cytoplasm</location>
    </subcellularLocation>
</comment>
<dbReference type="Pfam" id="PF17384">
    <property type="entry name" value="DUF150_C"/>
    <property type="match status" value="1"/>
</dbReference>
<dbReference type="PANTHER" id="PTHR33867">
    <property type="entry name" value="RIBOSOME MATURATION FACTOR RIMP"/>
    <property type="match status" value="1"/>
</dbReference>
<feature type="region of interest" description="Disordered" evidence="4">
    <location>
        <begin position="176"/>
        <end position="203"/>
    </location>
</feature>
<dbReference type="GO" id="GO:0000028">
    <property type="term" value="P:ribosomal small subunit assembly"/>
    <property type="evidence" value="ECO:0007669"/>
    <property type="project" value="TreeGrafter"/>
</dbReference>
<evidence type="ECO:0000256" key="4">
    <source>
        <dbReference type="SAM" id="MobiDB-lite"/>
    </source>
</evidence>
<dbReference type="HAMAP" id="MF_01077">
    <property type="entry name" value="RimP"/>
    <property type="match status" value="1"/>
</dbReference>
<dbReference type="InterPro" id="IPR028998">
    <property type="entry name" value="RimP_C"/>
</dbReference>
<dbReference type="GO" id="GO:0005829">
    <property type="term" value="C:cytosol"/>
    <property type="evidence" value="ECO:0007669"/>
    <property type="project" value="TreeGrafter"/>
</dbReference>
<keyword evidence="2 3" id="KW-0690">Ribosome biogenesis</keyword>
<evidence type="ECO:0000256" key="3">
    <source>
        <dbReference type="HAMAP-Rule" id="MF_01077"/>
    </source>
</evidence>
<comment type="similarity">
    <text evidence="3">Belongs to the RimP family.</text>
</comment>
<dbReference type="SUPFAM" id="SSF74942">
    <property type="entry name" value="YhbC-like, C-terminal domain"/>
    <property type="match status" value="1"/>
</dbReference>
<evidence type="ECO:0000313" key="7">
    <source>
        <dbReference type="EMBL" id="MCK9686436.1"/>
    </source>
</evidence>
<name>A0A9X1YQT0_9BURK</name>
<proteinExistence type="inferred from homology"/>
<sequence>MAGPAHTPGWTSAVERTVTGLGYDLVDVERVGGGLLRVTIDRVPGHVYTTGESEFVLVEDCEAVTRQLQYVLEVENADYSRLEVSSPGLDRPLRGERDFRRFVGEQVEITLKQPFQARKKFAGELQARENGWGLVLPAAPISKTQAKAGARADVEQVLDFTLDELQEARLVPVIDFKGRRRKAEPTAEPTGAGAQSDDGGQEE</sequence>
<dbReference type="RefSeq" id="WP_275682460.1">
    <property type="nucleotide sequence ID" value="NZ_JAJLJH010000002.1"/>
</dbReference>
<dbReference type="InterPro" id="IPR003728">
    <property type="entry name" value="Ribosome_maturation_RimP"/>
</dbReference>
<comment type="function">
    <text evidence="3">Required for maturation of 30S ribosomal subunits.</text>
</comment>
<organism evidence="7 8">
    <name type="scientific">Scleromatobacter humisilvae</name>
    <dbReference type="NCBI Taxonomy" id="2897159"/>
    <lineage>
        <taxon>Bacteria</taxon>
        <taxon>Pseudomonadati</taxon>
        <taxon>Pseudomonadota</taxon>
        <taxon>Betaproteobacteria</taxon>
        <taxon>Burkholderiales</taxon>
        <taxon>Sphaerotilaceae</taxon>
        <taxon>Scleromatobacter</taxon>
    </lineage>
</organism>
<dbReference type="Gene3D" id="2.30.30.180">
    <property type="entry name" value="Ribosome maturation factor RimP, C-terminal domain"/>
    <property type="match status" value="1"/>
</dbReference>
<dbReference type="NCBIfam" id="NF000929">
    <property type="entry name" value="PRK00092.2-1"/>
    <property type="match status" value="1"/>
</dbReference>
<keyword evidence="1 3" id="KW-0963">Cytoplasm</keyword>
<dbReference type="CDD" id="cd01734">
    <property type="entry name" value="YlxS_C"/>
    <property type="match status" value="1"/>
</dbReference>
<feature type="domain" description="Ribosome maturation factor RimP C-terminal" evidence="6">
    <location>
        <begin position="93"/>
        <end position="128"/>
    </location>
</feature>
<dbReference type="Proteomes" id="UP001139353">
    <property type="component" value="Unassembled WGS sequence"/>
</dbReference>
<dbReference type="PANTHER" id="PTHR33867:SF1">
    <property type="entry name" value="RIBOSOME MATURATION FACTOR RIMP"/>
    <property type="match status" value="1"/>
</dbReference>
<dbReference type="InterPro" id="IPR036847">
    <property type="entry name" value="RimP_C_sf"/>
</dbReference>
<evidence type="ECO:0000259" key="5">
    <source>
        <dbReference type="Pfam" id="PF02576"/>
    </source>
</evidence>
<dbReference type="AlphaFoldDB" id="A0A9X1YQT0"/>
<evidence type="ECO:0000259" key="6">
    <source>
        <dbReference type="Pfam" id="PF17384"/>
    </source>
</evidence>
<dbReference type="InterPro" id="IPR028989">
    <property type="entry name" value="RimP_N"/>
</dbReference>
<dbReference type="SUPFAM" id="SSF75420">
    <property type="entry name" value="YhbC-like, N-terminal domain"/>
    <property type="match status" value="1"/>
</dbReference>
<comment type="caution">
    <text evidence="7">The sequence shown here is derived from an EMBL/GenBank/DDBJ whole genome shotgun (WGS) entry which is preliminary data.</text>
</comment>
<protein>
    <recommendedName>
        <fullName evidence="3">Ribosome maturation factor RimP</fullName>
    </recommendedName>
</protein>
<reference evidence="7" key="1">
    <citation type="submission" date="2021-11" db="EMBL/GenBank/DDBJ databases">
        <title>BS-T2-15 a new species belonging to the Comamonadaceae family isolated from the soil of a French oak forest.</title>
        <authorList>
            <person name="Mieszkin S."/>
            <person name="Alain K."/>
        </authorList>
    </citation>
    <scope>NUCLEOTIDE SEQUENCE</scope>
    <source>
        <strain evidence="7">BS-T2-15</strain>
    </source>
</reference>
<evidence type="ECO:0000256" key="1">
    <source>
        <dbReference type="ARBA" id="ARBA00022490"/>
    </source>
</evidence>
<keyword evidence="8" id="KW-1185">Reference proteome</keyword>
<dbReference type="Pfam" id="PF02576">
    <property type="entry name" value="RimP_N"/>
    <property type="match status" value="1"/>
</dbReference>
<dbReference type="GO" id="GO:0006412">
    <property type="term" value="P:translation"/>
    <property type="evidence" value="ECO:0007669"/>
    <property type="project" value="TreeGrafter"/>
</dbReference>
<feature type="domain" description="Ribosome maturation factor RimP N-terminal" evidence="5">
    <location>
        <begin position="14"/>
        <end position="90"/>
    </location>
</feature>
<dbReference type="Gene3D" id="3.30.300.70">
    <property type="entry name" value="RimP-like superfamily, N-terminal"/>
    <property type="match status" value="1"/>
</dbReference>
<evidence type="ECO:0000256" key="2">
    <source>
        <dbReference type="ARBA" id="ARBA00022517"/>
    </source>
</evidence>
<accession>A0A9X1YQT0</accession>
<dbReference type="InterPro" id="IPR035956">
    <property type="entry name" value="RimP_N_sf"/>
</dbReference>
<evidence type="ECO:0000313" key="8">
    <source>
        <dbReference type="Proteomes" id="UP001139353"/>
    </source>
</evidence>
<dbReference type="EMBL" id="JAJLJH010000002">
    <property type="protein sequence ID" value="MCK9686436.1"/>
    <property type="molecule type" value="Genomic_DNA"/>
</dbReference>